<dbReference type="Proteomes" id="UP000033121">
    <property type="component" value="Unassembled WGS sequence"/>
</dbReference>
<dbReference type="AlphaFoldDB" id="A0A0E9N2B9"/>
<reference evidence="1 2" key="1">
    <citation type="submission" date="2015-04" db="EMBL/GenBank/DDBJ databases">
        <title>Whole genome shotgun sequence of Flavihumibacter petaseus NBRC 106054.</title>
        <authorList>
            <person name="Miyazawa S."/>
            <person name="Hosoyama A."/>
            <person name="Hashimoto M."/>
            <person name="Noguchi M."/>
            <person name="Tsuchikane K."/>
            <person name="Ohji S."/>
            <person name="Yamazoe A."/>
            <person name="Ichikawa N."/>
            <person name="Kimura A."/>
            <person name="Fujita N."/>
        </authorList>
    </citation>
    <scope>NUCLEOTIDE SEQUENCE [LARGE SCALE GENOMIC DNA]</scope>
    <source>
        <strain evidence="1 2">NBRC 106054</strain>
    </source>
</reference>
<name>A0A0E9N2B9_9BACT</name>
<evidence type="ECO:0000313" key="2">
    <source>
        <dbReference type="Proteomes" id="UP000033121"/>
    </source>
</evidence>
<keyword evidence="2" id="KW-1185">Reference proteome</keyword>
<dbReference type="STRING" id="1220578.FPE01S_02_09220"/>
<protein>
    <submittedName>
        <fullName evidence="1">Uncharacterized protein</fullName>
    </submittedName>
</protein>
<gene>
    <name evidence="1" type="ORF">FPE01S_02_09220</name>
</gene>
<proteinExistence type="predicted"/>
<evidence type="ECO:0000313" key="1">
    <source>
        <dbReference type="EMBL" id="GAO43816.1"/>
    </source>
</evidence>
<comment type="caution">
    <text evidence="1">The sequence shown here is derived from an EMBL/GenBank/DDBJ whole genome shotgun (WGS) entry which is preliminary data.</text>
</comment>
<accession>A0A0E9N2B9</accession>
<organism evidence="1 2">
    <name type="scientific">Flavihumibacter petaseus NBRC 106054</name>
    <dbReference type="NCBI Taxonomy" id="1220578"/>
    <lineage>
        <taxon>Bacteria</taxon>
        <taxon>Pseudomonadati</taxon>
        <taxon>Bacteroidota</taxon>
        <taxon>Chitinophagia</taxon>
        <taxon>Chitinophagales</taxon>
        <taxon>Chitinophagaceae</taxon>
        <taxon>Flavihumibacter</taxon>
    </lineage>
</organism>
<dbReference type="EMBL" id="BBWV01000002">
    <property type="protein sequence ID" value="GAO43816.1"/>
    <property type="molecule type" value="Genomic_DNA"/>
</dbReference>
<sequence length="98" mass="11264">MKFENNMFGLEWVNKAMFFMKNRVLNHLIQKSTMHVRISDKGRQLINNRNLAYKVVETVINQKAQLDEGKAVKVDDTNTTVQLVTTIKEAPAASKDKK</sequence>